<name>A0A1H6W6G5_9FLAO</name>
<evidence type="ECO:0000313" key="3">
    <source>
        <dbReference type="EMBL" id="SEJ07875.1"/>
    </source>
</evidence>
<proteinExistence type="predicted"/>
<dbReference type="PROSITE" id="PS51781">
    <property type="entry name" value="SH3B"/>
    <property type="match status" value="1"/>
</dbReference>
<protein>
    <recommendedName>
        <fullName evidence="2">SH3b domain-containing protein</fullName>
    </recommendedName>
</protein>
<gene>
    <name evidence="3" type="ORF">SAMN04488018_11163</name>
</gene>
<dbReference type="Proteomes" id="UP000183077">
    <property type="component" value="Unassembled WGS sequence"/>
</dbReference>
<evidence type="ECO:0000256" key="1">
    <source>
        <dbReference type="SAM" id="SignalP"/>
    </source>
</evidence>
<organism evidence="3 4">
    <name type="scientific">Myroides marinus</name>
    <dbReference type="NCBI Taxonomy" id="703342"/>
    <lineage>
        <taxon>Bacteria</taxon>
        <taxon>Pseudomonadati</taxon>
        <taxon>Bacteroidota</taxon>
        <taxon>Flavobacteriia</taxon>
        <taxon>Flavobacteriales</taxon>
        <taxon>Flavobacteriaceae</taxon>
        <taxon>Myroides</taxon>
    </lineage>
</organism>
<sequence length="233" mass="26112">MKKISILLLALIGTTMSYGQLAKIVDKDGYVNIREKGNANSNIVGKVNSGEIVLLFDVDESNANWSTIDTGISNEIGGYVHNSRLKRLETYTHIPLISSTNDELKFAGSNISVNIRMGVFDFKKNKSKFSKHQGTNFLWEYNGQEMRGTDGIEPKTHYTSIKVNQNGVDIVVPIKAYENMFEPSGAEYTACYYDKSDNTIYLTANNSDGAGSYTVVWVFKNGKYEYNDVFILF</sequence>
<dbReference type="InterPro" id="IPR003646">
    <property type="entry name" value="SH3-like_bac-type"/>
</dbReference>
<evidence type="ECO:0000259" key="2">
    <source>
        <dbReference type="PROSITE" id="PS51781"/>
    </source>
</evidence>
<feature type="signal peptide" evidence="1">
    <location>
        <begin position="1"/>
        <end position="22"/>
    </location>
</feature>
<dbReference type="RefSeq" id="WP_074746544.1">
    <property type="nucleotide sequence ID" value="NZ_FNYS01000011.1"/>
</dbReference>
<feature type="chain" id="PRO_5010263780" description="SH3b domain-containing protein" evidence="1">
    <location>
        <begin position="23"/>
        <end position="233"/>
    </location>
</feature>
<dbReference type="Gene3D" id="2.30.30.40">
    <property type="entry name" value="SH3 Domains"/>
    <property type="match status" value="1"/>
</dbReference>
<evidence type="ECO:0000313" key="4">
    <source>
        <dbReference type="Proteomes" id="UP000183077"/>
    </source>
</evidence>
<dbReference type="GeneID" id="82257590"/>
<reference evidence="3 4" key="1">
    <citation type="submission" date="2016-10" db="EMBL/GenBank/DDBJ databases">
        <authorList>
            <person name="de Groot N.N."/>
        </authorList>
    </citation>
    <scope>NUCLEOTIDE SEQUENCE [LARGE SCALE GENOMIC DNA]</scope>
    <source>
        <strain evidence="3 4">DSM 23048</strain>
    </source>
</reference>
<dbReference type="EMBL" id="FNYS01000011">
    <property type="protein sequence ID" value="SEJ07875.1"/>
    <property type="molecule type" value="Genomic_DNA"/>
</dbReference>
<keyword evidence="1" id="KW-0732">Signal</keyword>
<dbReference type="AlphaFoldDB" id="A0A1H6W6G5"/>
<accession>A0A1H6W6G5</accession>
<feature type="domain" description="SH3b" evidence="2">
    <location>
        <begin position="19"/>
        <end position="89"/>
    </location>
</feature>